<dbReference type="Proteomes" id="UP000290848">
    <property type="component" value="Unassembled WGS sequence"/>
</dbReference>
<name>A0A4Q0M3I7_9SPHI</name>
<comment type="caution">
    <text evidence="1">The sequence shown here is derived from an EMBL/GenBank/DDBJ whole genome shotgun (WGS) entry which is preliminary data.</text>
</comment>
<sequence>MLSLCCMQFLRRYIVLTLALLITLSATGINVSVHRCCGKIKNFTLLGDNKVCSKAARPVLLSCSLKQHNVQLEPQGRKCCSDQKINVSNELEASLQKNQISEKHVQPFLFSISFFKSFFSLDELPAVKLRPFIEKHFKEPLIVLLQQFRI</sequence>
<organism evidence="1 2">
    <name type="scientific">Arcticibacter tournemirensis</name>
    <dbReference type="NCBI Taxonomy" id="699437"/>
    <lineage>
        <taxon>Bacteria</taxon>
        <taxon>Pseudomonadati</taxon>
        <taxon>Bacteroidota</taxon>
        <taxon>Sphingobacteriia</taxon>
        <taxon>Sphingobacteriales</taxon>
        <taxon>Sphingobacteriaceae</taxon>
        <taxon>Arcticibacter</taxon>
    </lineage>
</organism>
<reference evidence="1 2" key="1">
    <citation type="submission" date="2018-12" db="EMBL/GenBank/DDBJ databases">
        <title>The Draft Genome Sequence of the Soil Bacterium Pedobacter tournemirensis R1.</title>
        <authorList>
            <person name="He J."/>
        </authorList>
    </citation>
    <scope>NUCLEOTIDE SEQUENCE [LARGE SCALE GENOMIC DNA]</scope>
    <source>
        <strain evidence="1 2">R1</strain>
    </source>
</reference>
<dbReference type="AlphaFoldDB" id="A0A4Q0M3I7"/>
<accession>A0A4Q0M3I7</accession>
<evidence type="ECO:0000313" key="2">
    <source>
        <dbReference type="Proteomes" id="UP000290848"/>
    </source>
</evidence>
<dbReference type="EMBL" id="RXOC01000017">
    <property type="protein sequence ID" value="RXF67471.1"/>
    <property type="molecule type" value="Genomic_DNA"/>
</dbReference>
<proteinExistence type="predicted"/>
<protein>
    <submittedName>
        <fullName evidence="1">Uncharacterized protein</fullName>
    </submittedName>
</protein>
<dbReference type="Pfam" id="PF26622">
    <property type="entry name" value="DUF8199"/>
    <property type="match status" value="1"/>
</dbReference>
<evidence type="ECO:0000313" key="1">
    <source>
        <dbReference type="EMBL" id="RXF67471.1"/>
    </source>
</evidence>
<gene>
    <name evidence="1" type="ORF">EKH83_19155</name>
</gene>
<dbReference type="NCBIfam" id="NF047658">
    <property type="entry name" value="HYC_CC_PP"/>
    <property type="match status" value="1"/>
</dbReference>
<dbReference type="InterPro" id="IPR058060">
    <property type="entry name" value="HYC_CC_PP"/>
</dbReference>
<dbReference type="InterPro" id="IPR058512">
    <property type="entry name" value="DUF8199"/>
</dbReference>